<gene>
    <name evidence="2" type="ORF">QR680_012977</name>
</gene>
<organism evidence="2 3">
    <name type="scientific">Steinernema hermaphroditum</name>
    <dbReference type="NCBI Taxonomy" id="289476"/>
    <lineage>
        <taxon>Eukaryota</taxon>
        <taxon>Metazoa</taxon>
        <taxon>Ecdysozoa</taxon>
        <taxon>Nematoda</taxon>
        <taxon>Chromadorea</taxon>
        <taxon>Rhabditida</taxon>
        <taxon>Tylenchina</taxon>
        <taxon>Panagrolaimomorpha</taxon>
        <taxon>Strongyloidoidea</taxon>
        <taxon>Steinernematidae</taxon>
        <taxon>Steinernema</taxon>
    </lineage>
</organism>
<dbReference type="PROSITE" id="PS00028">
    <property type="entry name" value="ZINC_FINGER_C2H2_1"/>
    <property type="match status" value="1"/>
</dbReference>
<dbReference type="InterPro" id="IPR018289">
    <property type="entry name" value="MULE_transposase_dom"/>
</dbReference>
<dbReference type="PANTHER" id="PTHR33936">
    <property type="entry name" value="PROTEIN CBG17840"/>
    <property type="match status" value="1"/>
</dbReference>
<sequence length="780" mass="91055">MTVLGNSVGSRTVRQMAVVRPKVPYRTREEQADIDLKKELRQPLDFLRPEQRKTIEHLSDCAKRIDLLEAFDRHVAENRARPILERVKNIADDVAQYVWQEEGLHMAPRSSYRRELSAAINWRLECKQKEKKADMARYVKRIEQGYKLALKQRGIPYACRFLVKSPEHDEALHRVRRMFYGTSSSEREARCLGNKKLRKDLAKRRGELMHEKLNSALMQAECCVCLKTYASAVLLNNHLRIVHRVFQRSTKKTSEDFKCPVQSCDYEGSSAEALRKHKQRSHVIQPEIATYHCQLRCAYCEARLETQLAYIAHVQKHHNSNHTIERKILESEEEFQRWVASLKKRYGVDFVKRRGDKKTAAGRTVRMFCSRSGSNVKGPKLTQSGIIPKMSVRCGKDCTAFLIAHFTESNVSVEYCLEHAGHIIEAEDGKWMRLSSEDRNWILALLRDNRSAEYIVEQIGRRNEVPAYDRLQYISRRDIYDIDRRHNARNFRLDNDDLSSIRKRAGHDEDLHGFVEPTNDTGEGFCLIIGTEYQRELLLRYGREAICFDSTHNVTKYALRLVTVLVFTESGVARAAGHCLCYQESAADMLPFFKWIYERMDGIIPLFLMTDDSSAFVNAYKEAFEAASSETQHILCSWHVKRSWNRRLDVDVKDPEKREVVKQYLNKIPREKNHKKLDELISNMLTFLWNNSLQNYATYFASNYLTDERVKKWAAPYREGAVVNCNMGLERFHLLLKDDYLRFRQNKRIDELADLLIKYSTDSFRKDKHLLRGSTTGRAE</sequence>
<dbReference type="PANTHER" id="PTHR33936:SF24">
    <property type="entry name" value="C2H2-TYPE DOMAIN-CONTAINING PROTEIN"/>
    <property type="match status" value="1"/>
</dbReference>
<protein>
    <recommendedName>
        <fullName evidence="1">C2H2-type domain-containing protein</fullName>
    </recommendedName>
</protein>
<dbReference type="InterPro" id="IPR013087">
    <property type="entry name" value="Znf_C2H2_type"/>
</dbReference>
<evidence type="ECO:0000313" key="3">
    <source>
        <dbReference type="Proteomes" id="UP001175271"/>
    </source>
</evidence>
<comment type="caution">
    <text evidence="2">The sequence shown here is derived from an EMBL/GenBank/DDBJ whole genome shotgun (WGS) entry which is preliminary data.</text>
</comment>
<dbReference type="EMBL" id="JAUCMV010000002">
    <property type="protein sequence ID" value="KAK0417385.1"/>
    <property type="molecule type" value="Genomic_DNA"/>
</dbReference>
<dbReference type="Pfam" id="PF10551">
    <property type="entry name" value="MULE"/>
    <property type="match status" value="1"/>
</dbReference>
<evidence type="ECO:0000313" key="2">
    <source>
        <dbReference type="EMBL" id="KAK0417385.1"/>
    </source>
</evidence>
<dbReference type="Proteomes" id="UP001175271">
    <property type="component" value="Unassembled WGS sequence"/>
</dbReference>
<reference evidence="2" key="1">
    <citation type="submission" date="2023-06" db="EMBL/GenBank/DDBJ databases">
        <title>Genomic analysis of the entomopathogenic nematode Steinernema hermaphroditum.</title>
        <authorList>
            <person name="Schwarz E.M."/>
            <person name="Heppert J.K."/>
            <person name="Baniya A."/>
            <person name="Schwartz H.T."/>
            <person name="Tan C.-H."/>
            <person name="Antoshechkin I."/>
            <person name="Sternberg P.W."/>
            <person name="Goodrich-Blair H."/>
            <person name="Dillman A.R."/>
        </authorList>
    </citation>
    <scope>NUCLEOTIDE SEQUENCE</scope>
    <source>
        <strain evidence="2">PS9179</strain>
        <tissue evidence="2">Whole animal</tissue>
    </source>
</reference>
<dbReference type="AlphaFoldDB" id="A0AA39I3Z2"/>
<keyword evidence="3" id="KW-1185">Reference proteome</keyword>
<name>A0AA39I3Z2_9BILA</name>
<accession>A0AA39I3Z2</accession>
<dbReference type="SMART" id="SM00355">
    <property type="entry name" value="ZnF_C2H2"/>
    <property type="match status" value="3"/>
</dbReference>
<proteinExistence type="predicted"/>
<feature type="domain" description="C2H2-type" evidence="1">
    <location>
        <begin position="222"/>
        <end position="243"/>
    </location>
</feature>
<dbReference type="InterPro" id="IPR052797">
    <property type="entry name" value="RegFact_GeneExpr_CellDeath"/>
</dbReference>
<evidence type="ECO:0000259" key="1">
    <source>
        <dbReference type="PROSITE" id="PS00028"/>
    </source>
</evidence>